<keyword evidence="4" id="KW-1185">Reference proteome</keyword>
<organism evidence="3 4">
    <name type="scientific">Galerina marginata (strain CBS 339.88)</name>
    <dbReference type="NCBI Taxonomy" id="685588"/>
    <lineage>
        <taxon>Eukaryota</taxon>
        <taxon>Fungi</taxon>
        <taxon>Dikarya</taxon>
        <taxon>Basidiomycota</taxon>
        <taxon>Agaricomycotina</taxon>
        <taxon>Agaricomycetes</taxon>
        <taxon>Agaricomycetidae</taxon>
        <taxon>Agaricales</taxon>
        <taxon>Agaricineae</taxon>
        <taxon>Strophariaceae</taxon>
        <taxon>Galerina</taxon>
    </lineage>
</organism>
<name>A0A067SPD0_GALM3</name>
<proteinExistence type="predicted"/>
<keyword evidence="1" id="KW-0472">Membrane</keyword>
<feature type="transmembrane region" description="Helical" evidence="1">
    <location>
        <begin position="150"/>
        <end position="170"/>
    </location>
</feature>
<evidence type="ECO:0000313" key="4">
    <source>
        <dbReference type="Proteomes" id="UP000027222"/>
    </source>
</evidence>
<feature type="transmembrane region" description="Helical" evidence="1">
    <location>
        <begin position="230"/>
        <end position="249"/>
    </location>
</feature>
<dbReference type="InterPro" id="IPR045340">
    <property type="entry name" value="DUF6533"/>
</dbReference>
<protein>
    <recommendedName>
        <fullName evidence="2">DUF6533 domain-containing protein</fullName>
    </recommendedName>
</protein>
<feature type="transmembrane region" description="Helical" evidence="1">
    <location>
        <begin position="204"/>
        <end position="224"/>
    </location>
</feature>
<evidence type="ECO:0000259" key="2">
    <source>
        <dbReference type="Pfam" id="PF20151"/>
    </source>
</evidence>
<dbReference type="HOGENOM" id="CLU_035509_15_0_1"/>
<sequence length="298" mass="33651">MDAATVEWLFADRALALLYLSSATCVIYDHLTTLDVEVELIWKKPRQTAVQPLFFVNRYVGDSRFIAVILGYLNAIVLSSMQAIMIYRLSSMYNNDWKITAFLFIALVLEMAGITVVQIVASRVRVPIPKPAPGISQCAGMFSPPWMFTIWIPIVCFEVLVLSLTLSRAIHHYRSTRASQESWLSPLQWNNPESLTYILLRDSIMLPFISVVICLSNIFISVHLPYLVSQMGICVASFSPCIVGSRLILNLREAYYQPFIYECNIGTNLEDEIEASGFMNNLDLNDIPNIPINNILLA</sequence>
<feature type="transmembrane region" description="Helical" evidence="1">
    <location>
        <begin position="99"/>
        <end position="121"/>
    </location>
</feature>
<dbReference type="OrthoDB" id="2638860at2759"/>
<keyword evidence="1" id="KW-0812">Transmembrane</keyword>
<dbReference type="AlphaFoldDB" id="A0A067SPD0"/>
<keyword evidence="1" id="KW-1133">Transmembrane helix</keyword>
<gene>
    <name evidence="3" type="ORF">GALMADRAFT_230699</name>
</gene>
<dbReference type="Pfam" id="PF20151">
    <property type="entry name" value="DUF6533"/>
    <property type="match status" value="1"/>
</dbReference>
<feature type="domain" description="DUF6533" evidence="2">
    <location>
        <begin position="18"/>
        <end position="61"/>
    </location>
</feature>
<dbReference type="EMBL" id="KL142402">
    <property type="protein sequence ID" value="KDR69529.1"/>
    <property type="molecule type" value="Genomic_DNA"/>
</dbReference>
<reference evidence="4" key="1">
    <citation type="journal article" date="2014" name="Proc. Natl. Acad. Sci. U.S.A.">
        <title>Extensive sampling of basidiomycete genomes demonstrates inadequacy of the white-rot/brown-rot paradigm for wood decay fungi.</title>
        <authorList>
            <person name="Riley R."/>
            <person name="Salamov A.A."/>
            <person name="Brown D.W."/>
            <person name="Nagy L.G."/>
            <person name="Floudas D."/>
            <person name="Held B.W."/>
            <person name="Levasseur A."/>
            <person name="Lombard V."/>
            <person name="Morin E."/>
            <person name="Otillar R."/>
            <person name="Lindquist E.A."/>
            <person name="Sun H."/>
            <person name="LaButti K.M."/>
            <person name="Schmutz J."/>
            <person name="Jabbour D."/>
            <person name="Luo H."/>
            <person name="Baker S.E."/>
            <person name="Pisabarro A.G."/>
            <person name="Walton J.D."/>
            <person name="Blanchette R.A."/>
            <person name="Henrissat B."/>
            <person name="Martin F."/>
            <person name="Cullen D."/>
            <person name="Hibbett D.S."/>
            <person name="Grigoriev I.V."/>
        </authorList>
    </citation>
    <scope>NUCLEOTIDE SEQUENCE [LARGE SCALE GENOMIC DNA]</scope>
    <source>
        <strain evidence="4">CBS 339.88</strain>
    </source>
</reference>
<dbReference type="Proteomes" id="UP000027222">
    <property type="component" value="Unassembled WGS sequence"/>
</dbReference>
<evidence type="ECO:0000313" key="3">
    <source>
        <dbReference type="EMBL" id="KDR69529.1"/>
    </source>
</evidence>
<feature type="transmembrane region" description="Helical" evidence="1">
    <location>
        <begin position="65"/>
        <end position="87"/>
    </location>
</feature>
<accession>A0A067SPD0</accession>
<evidence type="ECO:0000256" key="1">
    <source>
        <dbReference type="SAM" id="Phobius"/>
    </source>
</evidence>